<dbReference type="AlphaFoldDB" id="A0AAD6BKZ9"/>
<organism evidence="1 2">
    <name type="scientific">Pogonophryne albipinna</name>
    <dbReference type="NCBI Taxonomy" id="1090488"/>
    <lineage>
        <taxon>Eukaryota</taxon>
        <taxon>Metazoa</taxon>
        <taxon>Chordata</taxon>
        <taxon>Craniata</taxon>
        <taxon>Vertebrata</taxon>
        <taxon>Euteleostomi</taxon>
        <taxon>Actinopterygii</taxon>
        <taxon>Neopterygii</taxon>
        <taxon>Teleostei</taxon>
        <taxon>Neoteleostei</taxon>
        <taxon>Acanthomorphata</taxon>
        <taxon>Eupercaria</taxon>
        <taxon>Perciformes</taxon>
        <taxon>Notothenioidei</taxon>
        <taxon>Pogonophryne</taxon>
    </lineage>
</organism>
<evidence type="ECO:0000313" key="1">
    <source>
        <dbReference type="EMBL" id="KAJ4946162.1"/>
    </source>
</evidence>
<protein>
    <submittedName>
        <fullName evidence="1">Uncharacterized protein</fullName>
    </submittedName>
</protein>
<keyword evidence="2" id="KW-1185">Reference proteome</keyword>
<comment type="caution">
    <text evidence="1">The sequence shown here is derived from an EMBL/GenBank/DDBJ whole genome shotgun (WGS) entry which is preliminary data.</text>
</comment>
<proteinExistence type="predicted"/>
<dbReference type="EMBL" id="JAPTMU010000003">
    <property type="protein sequence ID" value="KAJ4946162.1"/>
    <property type="molecule type" value="Genomic_DNA"/>
</dbReference>
<sequence>GESWQEDGCISWGHDCPSSTGERGSDNLVSSVNPAASTHCLHSSIFQARVCCLLIINSPTTGPVIQGLAEPSRPTLSIPLKDFTLSEEVAAAVTPRPGLPPPSPPSASHRSVGPIPGRLRSCSHVNHVFTAGPDSTAELSWTLGCRVTLGSDEQTAWAPVIESAVTAPEVQASDELL</sequence>
<name>A0AAD6BKZ9_9TELE</name>
<feature type="non-terminal residue" evidence="1">
    <location>
        <position position="177"/>
    </location>
</feature>
<dbReference type="Proteomes" id="UP001219934">
    <property type="component" value="Unassembled WGS sequence"/>
</dbReference>
<accession>A0AAD6BKZ9</accession>
<evidence type="ECO:0000313" key="2">
    <source>
        <dbReference type="Proteomes" id="UP001219934"/>
    </source>
</evidence>
<gene>
    <name evidence="1" type="ORF">JOQ06_023832</name>
</gene>
<reference evidence="1" key="1">
    <citation type="submission" date="2022-11" db="EMBL/GenBank/DDBJ databases">
        <title>Chromosome-level genome of Pogonophryne albipinna.</title>
        <authorList>
            <person name="Jo E."/>
        </authorList>
    </citation>
    <scope>NUCLEOTIDE SEQUENCE</scope>
    <source>
        <strain evidence="1">SGF0006</strain>
        <tissue evidence="1">Muscle</tissue>
    </source>
</reference>